<dbReference type="GO" id="GO:0004497">
    <property type="term" value="F:monooxygenase activity"/>
    <property type="evidence" value="ECO:0007669"/>
    <property type="project" value="UniProtKB-KW"/>
</dbReference>
<gene>
    <name evidence="5" type="ORF">FIBSPDRAFT_978031</name>
</gene>
<sequence length="434" mass="46162">MAAPASSFEAVKAPESNVQYPSYDGKPALQTEAEFLQRAREVAELLAVDVADRDLHNVIPYDQVALLKASGLVTALGPTKYGGGGQPFHVGLKIQREVSAGDGSIGQLLGYHYLWSYTAQIVGTPAQIDAEAKRYTEGALFHGGAVNPRDADLAITEADGGATLVFNGRKAFSTGSKVSDLTVLEGVLAGTETHVFAIADSHQAGIQYGDDWNNVLGMRGTQSGSITLTDVRVPWSAALGFTPAKAFTPLGAYNTTLLPAIQLVFANIYLGVAQGALAKAAAYTARATRPWPHTGAAHAHTQAKATDEFYIQDVYGALQARVWGLEAQLDAVGELLRAVLDRPVGERGGVTGAERGLLAVRVAAGKVQAIDVALDVTSRIYEVMGARSIAHKAGFDHFWRNVRTHSLHDPVAHKRAEVGRFVLSGELPPPTWYT</sequence>
<protein>
    <submittedName>
        <fullName evidence="5">FMNH2-dependent monooxygenase</fullName>
    </submittedName>
</protein>
<accession>A0A166E4M8</accession>
<dbReference type="Gene3D" id="1.10.540.10">
    <property type="entry name" value="Acyl-CoA dehydrogenase/oxidase, N-terminal domain"/>
    <property type="match status" value="1"/>
</dbReference>
<keyword evidence="2" id="KW-0560">Oxidoreductase</keyword>
<evidence type="ECO:0000256" key="2">
    <source>
        <dbReference type="ARBA" id="ARBA00023002"/>
    </source>
</evidence>
<dbReference type="PANTHER" id="PTHR43884:SF12">
    <property type="entry name" value="ISOVALERYL-COA DEHYDROGENASE, MITOCHONDRIAL-RELATED"/>
    <property type="match status" value="1"/>
</dbReference>
<dbReference type="Gene3D" id="2.40.110.10">
    <property type="entry name" value="Butyryl-CoA Dehydrogenase, subunit A, domain 2"/>
    <property type="match status" value="1"/>
</dbReference>
<keyword evidence="5" id="KW-0503">Monooxygenase</keyword>
<name>A0A166E4M8_9AGAM</name>
<dbReference type="Pfam" id="PF08028">
    <property type="entry name" value="Acyl-CoA_dh_2"/>
    <property type="match status" value="1"/>
</dbReference>
<dbReference type="EMBL" id="KV417605">
    <property type="protein sequence ID" value="KZP15388.1"/>
    <property type="molecule type" value="Genomic_DNA"/>
</dbReference>
<dbReference type="InterPro" id="IPR013786">
    <property type="entry name" value="AcylCoA_DH/ox_N"/>
</dbReference>
<dbReference type="AlphaFoldDB" id="A0A166E4M8"/>
<dbReference type="SUPFAM" id="SSF47203">
    <property type="entry name" value="Acyl-CoA dehydrogenase C-terminal domain-like"/>
    <property type="match status" value="1"/>
</dbReference>
<dbReference type="GO" id="GO:0050660">
    <property type="term" value="F:flavin adenine dinucleotide binding"/>
    <property type="evidence" value="ECO:0007669"/>
    <property type="project" value="InterPro"/>
</dbReference>
<dbReference type="PANTHER" id="PTHR43884">
    <property type="entry name" value="ACYL-COA DEHYDROGENASE"/>
    <property type="match status" value="1"/>
</dbReference>
<dbReference type="InterPro" id="IPR036250">
    <property type="entry name" value="AcylCo_DH-like_C"/>
</dbReference>
<keyword evidence="1" id="KW-0285">Flavoprotein</keyword>
<evidence type="ECO:0000259" key="4">
    <source>
        <dbReference type="Pfam" id="PF08028"/>
    </source>
</evidence>
<evidence type="ECO:0000256" key="1">
    <source>
        <dbReference type="ARBA" id="ARBA00022630"/>
    </source>
</evidence>
<dbReference type="OrthoDB" id="5356974at2759"/>
<feature type="domain" description="Acyl-CoA dehydrogenase/oxidase N-terminal" evidence="3">
    <location>
        <begin position="32"/>
        <end position="128"/>
    </location>
</feature>
<dbReference type="STRING" id="436010.A0A166E4M8"/>
<dbReference type="InterPro" id="IPR013107">
    <property type="entry name" value="Acyl-CoA_DH_C"/>
</dbReference>
<dbReference type="PIRSF" id="PIRSF016578">
    <property type="entry name" value="HsaA"/>
    <property type="match status" value="1"/>
</dbReference>
<dbReference type="SUPFAM" id="SSF56645">
    <property type="entry name" value="Acyl-CoA dehydrogenase NM domain-like"/>
    <property type="match status" value="1"/>
</dbReference>
<feature type="domain" description="Acyl-CoA dehydrogenase C-terminal" evidence="4">
    <location>
        <begin position="263"/>
        <end position="408"/>
    </location>
</feature>
<dbReference type="FunFam" id="1.10.540.10:FF:000025">
    <property type="entry name" value="Related to Dibenzothiophene desulfurization enzyme C"/>
    <property type="match status" value="1"/>
</dbReference>
<evidence type="ECO:0000313" key="5">
    <source>
        <dbReference type="EMBL" id="KZP15388.1"/>
    </source>
</evidence>
<proteinExistence type="predicted"/>
<dbReference type="InterPro" id="IPR009100">
    <property type="entry name" value="AcylCoA_DH/oxidase_NM_dom_sf"/>
</dbReference>
<keyword evidence="6" id="KW-1185">Reference proteome</keyword>
<dbReference type="Pfam" id="PF02771">
    <property type="entry name" value="Acyl-CoA_dh_N"/>
    <property type="match status" value="1"/>
</dbReference>
<evidence type="ECO:0000313" key="6">
    <source>
        <dbReference type="Proteomes" id="UP000076532"/>
    </source>
</evidence>
<dbReference type="GO" id="GO:0006552">
    <property type="term" value="P:L-leucine catabolic process"/>
    <property type="evidence" value="ECO:0007669"/>
    <property type="project" value="TreeGrafter"/>
</dbReference>
<organism evidence="5 6">
    <name type="scientific">Athelia psychrophila</name>
    <dbReference type="NCBI Taxonomy" id="1759441"/>
    <lineage>
        <taxon>Eukaryota</taxon>
        <taxon>Fungi</taxon>
        <taxon>Dikarya</taxon>
        <taxon>Basidiomycota</taxon>
        <taxon>Agaricomycotina</taxon>
        <taxon>Agaricomycetes</taxon>
        <taxon>Agaricomycetidae</taxon>
        <taxon>Atheliales</taxon>
        <taxon>Atheliaceae</taxon>
        <taxon>Athelia</taxon>
    </lineage>
</organism>
<dbReference type="InterPro" id="IPR046373">
    <property type="entry name" value="Acyl-CoA_Oxase/DH_mid-dom_sf"/>
</dbReference>
<reference evidence="5 6" key="1">
    <citation type="journal article" date="2016" name="Mol. Biol. Evol.">
        <title>Comparative Genomics of Early-Diverging Mushroom-Forming Fungi Provides Insights into the Origins of Lignocellulose Decay Capabilities.</title>
        <authorList>
            <person name="Nagy L.G."/>
            <person name="Riley R."/>
            <person name="Tritt A."/>
            <person name="Adam C."/>
            <person name="Daum C."/>
            <person name="Floudas D."/>
            <person name="Sun H."/>
            <person name="Yadav J.S."/>
            <person name="Pangilinan J."/>
            <person name="Larsson K.H."/>
            <person name="Matsuura K."/>
            <person name="Barry K."/>
            <person name="Labutti K."/>
            <person name="Kuo R."/>
            <person name="Ohm R.A."/>
            <person name="Bhattacharya S.S."/>
            <person name="Shirouzu T."/>
            <person name="Yoshinaga Y."/>
            <person name="Martin F.M."/>
            <person name="Grigoriev I.V."/>
            <person name="Hibbett D.S."/>
        </authorList>
    </citation>
    <scope>NUCLEOTIDE SEQUENCE [LARGE SCALE GENOMIC DNA]</scope>
    <source>
        <strain evidence="5 6">CBS 109695</strain>
    </source>
</reference>
<dbReference type="Proteomes" id="UP000076532">
    <property type="component" value="Unassembled WGS sequence"/>
</dbReference>
<dbReference type="InterPro" id="IPR037069">
    <property type="entry name" value="AcylCoA_DH/ox_N_sf"/>
</dbReference>
<dbReference type="Gene3D" id="1.20.140.10">
    <property type="entry name" value="Butyryl-CoA Dehydrogenase, subunit A, domain 3"/>
    <property type="match status" value="1"/>
</dbReference>
<dbReference type="FunFam" id="2.40.110.10:FF:000020">
    <property type="entry name" value="Putative acyl-CoA dehydrogenase YdbM"/>
    <property type="match status" value="1"/>
</dbReference>
<evidence type="ECO:0000259" key="3">
    <source>
        <dbReference type="Pfam" id="PF02771"/>
    </source>
</evidence>
<dbReference type="GO" id="GO:0008470">
    <property type="term" value="F:3-methylbutanoyl-CoA dehydrogenase activity"/>
    <property type="evidence" value="ECO:0007669"/>
    <property type="project" value="TreeGrafter"/>
</dbReference>